<dbReference type="OrthoDB" id="391988at2759"/>
<accession>A0A550CKW3</accession>
<evidence type="ECO:0000259" key="5">
    <source>
        <dbReference type="PROSITE" id="PS51706"/>
    </source>
</evidence>
<dbReference type="CDD" id="cd01876">
    <property type="entry name" value="YihA_EngB"/>
    <property type="match status" value="1"/>
</dbReference>
<dbReference type="GO" id="GO:0016787">
    <property type="term" value="F:hydrolase activity"/>
    <property type="evidence" value="ECO:0007669"/>
    <property type="project" value="UniProtKB-KW"/>
</dbReference>
<reference evidence="6 7" key="1">
    <citation type="journal article" date="2019" name="New Phytol.">
        <title>Comparative genomics reveals unique wood-decay strategies and fruiting body development in the Schizophyllaceae.</title>
        <authorList>
            <person name="Almasi E."/>
            <person name="Sahu N."/>
            <person name="Krizsan K."/>
            <person name="Balint B."/>
            <person name="Kovacs G.M."/>
            <person name="Kiss B."/>
            <person name="Cseklye J."/>
            <person name="Drula E."/>
            <person name="Henrissat B."/>
            <person name="Nagy I."/>
            <person name="Chovatia M."/>
            <person name="Adam C."/>
            <person name="LaButti K."/>
            <person name="Lipzen A."/>
            <person name="Riley R."/>
            <person name="Grigoriev I.V."/>
            <person name="Nagy L.G."/>
        </authorList>
    </citation>
    <scope>NUCLEOTIDE SEQUENCE [LARGE SCALE GENOMIC DNA]</scope>
    <source>
        <strain evidence="6 7">NL-1724</strain>
    </source>
</reference>
<evidence type="ECO:0000256" key="4">
    <source>
        <dbReference type="ARBA" id="ARBA00023134"/>
    </source>
</evidence>
<keyword evidence="1" id="KW-0479">Metal-binding</keyword>
<sequence>MFGLNELRCVTYGSASRLARTRVMSSMASGVGPTRKPASVFANAQFAAAAGTIQGIPKLAGKPEVIITGRANSGKSSLFNAVVGRKDLFHTSSKPGRTRELNFYSVGHDPGHLVLVDAPGYGARGRPEWGELFDHYVSTRKQLRRIYILFNAKHHLNEYDLGMLANLSDKLLNSEGKQPFTLQAIITKVDSIPSGKEADAIRKLRKDIFKAAPLCMMPLLTSVTMPFGVDAVRENIMDACMV</sequence>
<dbReference type="GO" id="GO:0005739">
    <property type="term" value="C:mitochondrion"/>
    <property type="evidence" value="ECO:0007669"/>
    <property type="project" value="TreeGrafter"/>
</dbReference>
<evidence type="ECO:0000256" key="1">
    <source>
        <dbReference type="ARBA" id="ARBA00022723"/>
    </source>
</evidence>
<dbReference type="GO" id="GO:0046872">
    <property type="term" value="F:metal ion binding"/>
    <property type="evidence" value="ECO:0007669"/>
    <property type="project" value="UniProtKB-KW"/>
</dbReference>
<name>A0A550CKW3_9AGAR</name>
<keyword evidence="2" id="KW-0547">Nucleotide-binding</keyword>
<dbReference type="InterPro" id="IPR030393">
    <property type="entry name" value="G_ENGB_dom"/>
</dbReference>
<evidence type="ECO:0000256" key="3">
    <source>
        <dbReference type="ARBA" id="ARBA00022842"/>
    </source>
</evidence>
<feature type="domain" description="EngB-type G" evidence="5">
    <location>
        <begin position="61"/>
        <end position="242"/>
    </location>
</feature>
<dbReference type="InterPro" id="IPR027417">
    <property type="entry name" value="P-loop_NTPase"/>
</dbReference>
<dbReference type="Pfam" id="PF01926">
    <property type="entry name" value="MMR_HSR1"/>
    <property type="match status" value="1"/>
</dbReference>
<dbReference type="EMBL" id="VDMD01000005">
    <property type="protein sequence ID" value="TRM65445.1"/>
    <property type="molecule type" value="Genomic_DNA"/>
</dbReference>
<dbReference type="PROSITE" id="PS51706">
    <property type="entry name" value="G_ENGB"/>
    <property type="match status" value="1"/>
</dbReference>
<organism evidence="6 7">
    <name type="scientific">Schizophyllum amplum</name>
    <dbReference type="NCBI Taxonomy" id="97359"/>
    <lineage>
        <taxon>Eukaryota</taxon>
        <taxon>Fungi</taxon>
        <taxon>Dikarya</taxon>
        <taxon>Basidiomycota</taxon>
        <taxon>Agaricomycotina</taxon>
        <taxon>Agaricomycetes</taxon>
        <taxon>Agaricomycetidae</taxon>
        <taxon>Agaricales</taxon>
        <taxon>Schizophyllaceae</taxon>
        <taxon>Schizophyllum</taxon>
    </lineage>
</organism>
<evidence type="ECO:0000313" key="7">
    <source>
        <dbReference type="Proteomes" id="UP000320762"/>
    </source>
</evidence>
<dbReference type="InterPro" id="IPR052279">
    <property type="entry name" value="EngB_GTPase"/>
</dbReference>
<dbReference type="InterPro" id="IPR006073">
    <property type="entry name" value="GTP-bd"/>
</dbReference>
<protein>
    <submittedName>
        <fullName evidence="6">P-loop containing nucleoside triphosphate hydrolase protein</fullName>
    </submittedName>
</protein>
<keyword evidence="7" id="KW-1185">Reference proteome</keyword>
<proteinExistence type="predicted"/>
<keyword evidence="6" id="KW-0378">Hydrolase</keyword>
<keyword evidence="4" id="KW-0342">GTP-binding</keyword>
<dbReference type="SUPFAM" id="SSF52540">
    <property type="entry name" value="P-loop containing nucleoside triphosphate hydrolases"/>
    <property type="match status" value="1"/>
</dbReference>
<dbReference type="Proteomes" id="UP000320762">
    <property type="component" value="Unassembled WGS sequence"/>
</dbReference>
<evidence type="ECO:0000256" key="2">
    <source>
        <dbReference type="ARBA" id="ARBA00022741"/>
    </source>
</evidence>
<keyword evidence="3" id="KW-0460">Magnesium</keyword>
<dbReference type="PANTHER" id="PTHR46498:SF1">
    <property type="entry name" value="GTP-BINDING PROTEIN 8"/>
    <property type="match status" value="1"/>
</dbReference>
<dbReference type="GO" id="GO:0005525">
    <property type="term" value="F:GTP binding"/>
    <property type="evidence" value="ECO:0007669"/>
    <property type="project" value="UniProtKB-KW"/>
</dbReference>
<dbReference type="PANTHER" id="PTHR46498">
    <property type="entry name" value="GTP-BINDING PROTEIN 8"/>
    <property type="match status" value="1"/>
</dbReference>
<dbReference type="Gene3D" id="3.40.50.300">
    <property type="entry name" value="P-loop containing nucleotide triphosphate hydrolases"/>
    <property type="match status" value="1"/>
</dbReference>
<gene>
    <name evidence="6" type="ORF">BD626DRAFT_488803</name>
</gene>
<evidence type="ECO:0000313" key="6">
    <source>
        <dbReference type="EMBL" id="TRM65445.1"/>
    </source>
</evidence>
<comment type="caution">
    <text evidence="6">The sequence shown here is derived from an EMBL/GenBank/DDBJ whole genome shotgun (WGS) entry which is preliminary data.</text>
</comment>
<dbReference type="STRING" id="97359.A0A550CKW3"/>
<dbReference type="AlphaFoldDB" id="A0A550CKW3"/>